<reference evidence="1 2" key="1">
    <citation type="submission" date="2020-05" db="EMBL/GenBank/DDBJ databases">
        <title>MicrobeNet Type strains.</title>
        <authorList>
            <person name="Nicholson A.C."/>
        </authorList>
    </citation>
    <scope>NUCLEOTIDE SEQUENCE [LARGE SCALE GENOMIC DNA]</scope>
    <source>
        <strain evidence="1 2">ATCC 700815</strain>
    </source>
</reference>
<proteinExistence type="predicted"/>
<comment type="caution">
    <text evidence="1">The sequence shown here is derived from an EMBL/GenBank/DDBJ whole genome shotgun (WGS) entry which is preliminary data.</text>
</comment>
<dbReference type="AlphaFoldDB" id="A0A849BK07"/>
<dbReference type="Pfam" id="PF10765">
    <property type="entry name" value="Phage_P22_NinX"/>
    <property type="match status" value="1"/>
</dbReference>
<dbReference type="Proteomes" id="UP000542973">
    <property type="component" value="Unassembled WGS sequence"/>
</dbReference>
<dbReference type="EMBL" id="JABEMD010000073">
    <property type="protein sequence ID" value="NNH14053.1"/>
    <property type="molecule type" value="Genomic_DNA"/>
</dbReference>
<dbReference type="InterPro" id="IPR019701">
    <property type="entry name" value="Phage_P22_NinX"/>
</dbReference>
<evidence type="ECO:0000313" key="2">
    <source>
        <dbReference type="Proteomes" id="UP000542973"/>
    </source>
</evidence>
<gene>
    <name evidence="1" type="ORF">HLB16_24705</name>
</gene>
<protein>
    <submittedName>
        <fullName evidence="1">DUF2591 domain-containing protein</fullName>
    </submittedName>
</protein>
<name>A0A849BK07_9BURK</name>
<accession>A0A849BK07</accession>
<organism evidence="1 2">
    <name type="scientific">Cupriavidus gilardii</name>
    <dbReference type="NCBI Taxonomy" id="82541"/>
    <lineage>
        <taxon>Bacteria</taxon>
        <taxon>Pseudomonadati</taxon>
        <taxon>Pseudomonadota</taxon>
        <taxon>Betaproteobacteria</taxon>
        <taxon>Burkholderiales</taxon>
        <taxon>Burkholderiaceae</taxon>
        <taxon>Cupriavidus</taxon>
    </lineage>
</organism>
<evidence type="ECO:0000313" key="1">
    <source>
        <dbReference type="EMBL" id="NNH14053.1"/>
    </source>
</evidence>
<sequence length="140" mass="15657">MKVSELEGALLDYWVARAEGIPLTEVELDRGAICRVYLPDEARRDYLGGVGDIIPGEWVYYQPSVWWHNAGPIIERERITLFACPNFSGPEWEAIVGAYDTYDGLDGDHSMYATTPLIAAMRVYIASKFGKEVPDLPDTA</sequence>